<dbReference type="InterPro" id="IPR010719">
    <property type="entry name" value="MnmM_MeTrfase"/>
</dbReference>
<keyword evidence="2" id="KW-1185">Reference proteome</keyword>
<dbReference type="Proteomes" id="UP000175744">
    <property type="component" value="Unassembled WGS sequence"/>
</dbReference>
<sequence>MFNYVKDVSSISHYIISKFCLNTEIAIDATLGNGYDTDFLSSIFKKVYSFDIQKEAIDKYACKNKKNVLLIQDSHEELNKYIKEKVNCVIYNLGFLPGGNKEITTKYNSTITSIKSALTLLDSGGFISIAIYTGHTEGKQEEYYIKSLVKNLPKNKFAVLLHTFINRDNNPPSLIIIEKK</sequence>
<evidence type="ECO:0000313" key="1">
    <source>
        <dbReference type="EMBL" id="OFI07773.1"/>
    </source>
</evidence>
<dbReference type="SUPFAM" id="SSF53335">
    <property type="entry name" value="S-adenosyl-L-methionine-dependent methyltransferases"/>
    <property type="match status" value="1"/>
</dbReference>
<dbReference type="Pfam" id="PF06962">
    <property type="entry name" value="rRNA_methylase"/>
    <property type="match status" value="1"/>
</dbReference>
<dbReference type="RefSeq" id="WP_070109103.1">
    <property type="nucleotide sequence ID" value="NZ_LZFO01000001.1"/>
</dbReference>
<dbReference type="InterPro" id="IPR029063">
    <property type="entry name" value="SAM-dependent_MTases_sf"/>
</dbReference>
<dbReference type="AlphaFoldDB" id="A0A1E8F313"/>
<accession>A0A1E8F313</accession>
<dbReference type="GO" id="GO:0008168">
    <property type="term" value="F:methyltransferase activity"/>
    <property type="evidence" value="ECO:0007669"/>
    <property type="project" value="UniProtKB-KW"/>
</dbReference>
<name>A0A1E8F313_9CLOT</name>
<keyword evidence="1" id="KW-0808">Transferase</keyword>
<gene>
    <name evidence="1" type="ORF">CLOACE_01210</name>
</gene>
<dbReference type="Gene3D" id="3.40.50.150">
    <property type="entry name" value="Vaccinia Virus protein VP39"/>
    <property type="match status" value="1"/>
</dbReference>
<dbReference type="OrthoDB" id="9792989at2"/>
<dbReference type="EMBL" id="LZFO01000001">
    <property type="protein sequence ID" value="OFI07773.1"/>
    <property type="molecule type" value="Genomic_DNA"/>
</dbReference>
<dbReference type="GO" id="GO:0032259">
    <property type="term" value="P:methylation"/>
    <property type="evidence" value="ECO:0007669"/>
    <property type="project" value="UniProtKB-KW"/>
</dbReference>
<dbReference type="PANTHER" id="PTHR35276">
    <property type="entry name" value="S-ADENOSYL-L-METHIONINE-DEPENDENT METHYLTRANSFERASES SUPERFAMILY PROTEIN"/>
    <property type="match status" value="1"/>
</dbReference>
<protein>
    <submittedName>
        <fullName evidence="1">16S rRNA m(4) methyltransferase</fullName>
    </submittedName>
</protein>
<proteinExistence type="predicted"/>
<dbReference type="STRING" id="1121290.CLAOCE_01210"/>
<dbReference type="PANTHER" id="PTHR35276:SF1">
    <property type="entry name" value="TRNA (MNM(5)S(2)U34)-METHYLTRANSFERASE, CHLOROPLASTIC"/>
    <property type="match status" value="1"/>
</dbReference>
<comment type="caution">
    <text evidence="1">The sequence shown here is derived from an EMBL/GenBank/DDBJ whole genome shotgun (WGS) entry which is preliminary data.</text>
</comment>
<dbReference type="PATRIC" id="fig|1121290.3.peg.121"/>
<keyword evidence="1" id="KW-0489">Methyltransferase</keyword>
<reference evidence="1 2" key="1">
    <citation type="submission" date="2016-06" db="EMBL/GenBank/DDBJ databases">
        <title>Genome sequence of Clostridium acetireducens DSM 10703.</title>
        <authorList>
            <person name="Poehlein A."/>
            <person name="Fluechter S."/>
            <person name="Duerre P."/>
            <person name="Daniel R."/>
        </authorList>
    </citation>
    <scope>NUCLEOTIDE SEQUENCE [LARGE SCALE GENOMIC DNA]</scope>
    <source>
        <strain evidence="1 2">DSM 10703</strain>
    </source>
</reference>
<organism evidence="1 2">
    <name type="scientific">Clostridium acetireducens DSM 10703</name>
    <dbReference type="NCBI Taxonomy" id="1121290"/>
    <lineage>
        <taxon>Bacteria</taxon>
        <taxon>Bacillati</taxon>
        <taxon>Bacillota</taxon>
        <taxon>Clostridia</taxon>
        <taxon>Eubacteriales</taxon>
        <taxon>Clostridiaceae</taxon>
        <taxon>Clostridium</taxon>
    </lineage>
</organism>
<evidence type="ECO:0000313" key="2">
    <source>
        <dbReference type="Proteomes" id="UP000175744"/>
    </source>
</evidence>